<evidence type="ECO:0000313" key="2">
    <source>
        <dbReference type="EMBL" id="ACS79761.1"/>
    </source>
</evidence>
<organism evidence="2 3">
    <name type="scientific">Maridesulfovibrio salexigens (strain ATCC 14822 / DSM 2638 / NCIMB 8403 / VKM B-1763)</name>
    <name type="common">Desulfovibrio salexigens</name>
    <dbReference type="NCBI Taxonomy" id="526222"/>
    <lineage>
        <taxon>Bacteria</taxon>
        <taxon>Pseudomonadati</taxon>
        <taxon>Thermodesulfobacteriota</taxon>
        <taxon>Desulfovibrionia</taxon>
        <taxon>Desulfovibrionales</taxon>
        <taxon>Desulfovibrionaceae</taxon>
        <taxon>Maridesulfovibrio</taxon>
    </lineage>
</organism>
<dbReference type="STRING" id="526222.Desal_1699"/>
<accession>C6BT57</accession>
<dbReference type="OrthoDB" id="5442281at2"/>
<feature type="transmembrane region" description="Helical" evidence="1">
    <location>
        <begin position="167"/>
        <end position="187"/>
    </location>
</feature>
<dbReference type="AlphaFoldDB" id="C6BT57"/>
<keyword evidence="1" id="KW-0812">Transmembrane</keyword>
<dbReference type="Pfam" id="PF06864">
    <property type="entry name" value="PAP_PilO"/>
    <property type="match status" value="1"/>
</dbReference>
<dbReference type="KEGG" id="dsa:Desal_1699"/>
<reference evidence="2 3" key="1">
    <citation type="submission" date="2009-06" db="EMBL/GenBank/DDBJ databases">
        <title>Complete sequence of Desulfovibrio salexigens DSM 2638.</title>
        <authorList>
            <consortium name="US DOE Joint Genome Institute"/>
            <person name="Lucas S."/>
            <person name="Copeland A."/>
            <person name="Lapidus A."/>
            <person name="Glavina del Rio T."/>
            <person name="Tice H."/>
            <person name="Bruce D."/>
            <person name="Goodwin L."/>
            <person name="Pitluck S."/>
            <person name="Munk A.C."/>
            <person name="Brettin T."/>
            <person name="Detter J.C."/>
            <person name="Han C."/>
            <person name="Tapia R."/>
            <person name="Larimer F."/>
            <person name="Land M."/>
            <person name="Hauser L."/>
            <person name="Kyrpides N."/>
            <person name="Anderson I."/>
            <person name="Wall J.D."/>
            <person name="Arkin A.P."/>
            <person name="Dehal P."/>
            <person name="Chivian D."/>
            <person name="Giles B."/>
            <person name="Hazen T.C."/>
        </authorList>
    </citation>
    <scope>NUCLEOTIDE SEQUENCE [LARGE SCALE GENOMIC DNA]</scope>
    <source>
        <strain evidence="3">ATCC 14822 / DSM 2638 / NCIMB 8403 / VKM B-1763</strain>
    </source>
</reference>
<dbReference type="InterPro" id="IPR009663">
    <property type="entry name" value="PAP_PilO"/>
</dbReference>
<evidence type="ECO:0008006" key="4">
    <source>
        <dbReference type="Google" id="ProtNLM"/>
    </source>
</evidence>
<keyword evidence="1" id="KW-0472">Membrane</keyword>
<dbReference type="eggNOG" id="ENOG50315FT">
    <property type="taxonomic scope" value="Bacteria"/>
</dbReference>
<keyword evidence="3" id="KW-1185">Reference proteome</keyword>
<protein>
    <recommendedName>
        <fullName evidence="4">Pilin accessory protein (PilO)</fullName>
    </recommendedName>
</protein>
<dbReference type="RefSeq" id="WP_015851577.1">
    <property type="nucleotide sequence ID" value="NC_012881.1"/>
</dbReference>
<name>C6BT57_MARSD</name>
<evidence type="ECO:0000313" key="3">
    <source>
        <dbReference type="Proteomes" id="UP000002601"/>
    </source>
</evidence>
<gene>
    <name evidence="2" type="ordered locus">Desal_1699</name>
</gene>
<keyword evidence="1" id="KW-1133">Transmembrane helix</keyword>
<dbReference type="EMBL" id="CP001649">
    <property type="protein sequence ID" value="ACS79761.1"/>
    <property type="molecule type" value="Genomic_DNA"/>
</dbReference>
<proteinExistence type="predicted"/>
<dbReference type="HOGENOM" id="CLU_655115_0_0_7"/>
<sequence>MRSIKIKKKEYAIGFWWQILEGKGRKQLFEKARSVAEDFKDRKYNCLVPRKQQYGLGSCEGDKIKRLPSLACALVERSTDTWIGMFCLADDLWWICAVSKKTIVAEGDQFFSSRAEAQAHLASLKSMSSWNKDNEYICETMDESLSHFDGLLKPSERVQALNPEHSNLKLIIGVAVILTACAGWYMWDGYQQDLREAEQRRIAREARQKELQKQETVQKDPEQLFAMAWKETPLPSAFAHEFLRAVRNTEPYTLGWELSSIVRDADGIYMAWLHQEGADFTNRPTVNEINSTLSAKPELADLTINYPETEKRPEQHLIQKGVATARLYELTRNLGAKLNLTWQAPETKKLDNKILKKAVAVTAPWVKGEWKLSALPVGVTIEDALFTAMDSIPCLVLSKIDFTNNQCTLEGQIYASY</sequence>
<evidence type="ECO:0000256" key="1">
    <source>
        <dbReference type="SAM" id="Phobius"/>
    </source>
</evidence>
<dbReference type="Proteomes" id="UP000002601">
    <property type="component" value="Chromosome"/>
</dbReference>